<organism evidence="1">
    <name type="scientific">Actinobacillus porcitonsillarum</name>
    <dbReference type="NCBI Taxonomy" id="189834"/>
    <lineage>
        <taxon>Bacteria</taxon>
        <taxon>Pseudomonadati</taxon>
        <taxon>Pseudomonadota</taxon>
        <taxon>Gammaproteobacteria</taxon>
        <taxon>Pasteurellales</taxon>
        <taxon>Pasteurellaceae</taxon>
        <taxon>Actinobacillus</taxon>
    </lineage>
</organism>
<name>A8WW08_9PAST</name>
<sequence length="62" mass="7353">MYQGFQKEKKGKRKKRKNTASRSALIFLIERIYWLNVQQRGVDFVWHDLGQNAQQGKISLDT</sequence>
<reference evidence="1" key="1">
    <citation type="journal article" date="2008" name="Plasmid">
        <title>Small multidrug resistance plasmids in Actinobacillus porcitonsillarum.</title>
        <authorList>
            <person name="Matter D."/>
            <person name="Rossano A."/>
            <person name="Sieber S."/>
            <person name="Perreten V."/>
        </authorList>
    </citation>
    <scope>NUCLEOTIDE SEQUENCE [LARGE SCALE GENOMIC DNA]</scope>
    <source>
        <plasmid evidence="1">pKMA505</plasmid>
    </source>
</reference>
<dbReference type="EMBL" id="AJ830710">
    <property type="protein sequence ID" value="CAP19937.1"/>
    <property type="molecule type" value="Genomic_DNA"/>
</dbReference>
<dbReference type="RefSeq" id="WP_011270132.1">
    <property type="nucleotide sequence ID" value="NC_007094.1"/>
</dbReference>
<proteinExistence type="predicted"/>
<dbReference type="AlphaFoldDB" id="A8WW08"/>
<keyword evidence="1" id="KW-0614">Plasmid</keyword>
<accession>A8WW08</accession>
<evidence type="ECO:0000313" key="1">
    <source>
        <dbReference type="EMBL" id="CAP19937.1"/>
    </source>
</evidence>
<geneLocation type="plasmid" evidence="1">
    <name>pKMA505</name>
</geneLocation>
<protein>
    <submittedName>
        <fullName evidence="1">Uncharacterized protein</fullName>
    </submittedName>
</protein>